<accession>A0A2U8WBX6</accession>
<dbReference type="AlphaFoldDB" id="A0A2U8WBX6"/>
<dbReference type="OrthoDB" id="7998964at2"/>
<name>A0A2U8WBX6_9HYPH</name>
<gene>
    <name evidence="1" type="ORF">DK389_28130</name>
</gene>
<sequence length="64" mass="6691">MADPLDHDPVHEAIEALRAAGRTVLPAEDAPGLYRIDHGPEMTGADVVAMAVGMGLVEGPDEIE</sequence>
<reference evidence="2" key="1">
    <citation type="submission" date="2018-05" db="EMBL/GenBank/DDBJ databases">
        <title>Complete Genome Sequence of Methylobacterium sp. 17SD2-17.</title>
        <authorList>
            <person name="Srinivasan S."/>
        </authorList>
    </citation>
    <scope>NUCLEOTIDE SEQUENCE [LARGE SCALE GENOMIC DNA]</scope>
    <source>
        <strain evidence="2">17SD2-17</strain>
    </source>
</reference>
<protein>
    <submittedName>
        <fullName evidence="1">Uncharacterized protein</fullName>
    </submittedName>
</protein>
<keyword evidence="2" id="KW-1185">Reference proteome</keyword>
<dbReference type="Proteomes" id="UP000245926">
    <property type="component" value="Chromosome"/>
</dbReference>
<organism evidence="1 2">
    <name type="scientific">Methylobacterium durans</name>
    <dbReference type="NCBI Taxonomy" id="2202825"/>
    <lineage>
        <taxon>Bacteria</taxon>
        <taxon>Pseudomonadati</taxon>
        <taxon>Pseudomonadota</taxon>
        <taxon>Alphaproteobacteria</taxon>
        <taxon>Hyphomicrobiales</taxon>
        <taxon>Methylobacteriaceae</taxon>
        <taxon>Methylobacterium</taxon>
    </lineage>
</organism>
<dbReference type="EMBL" id="CP029550">
    <property type="protein sequence ID" value="AWN43674.1"/>
    <property type="molecule type" value="Genomic_DNA"/>
</dbReference>
<evidence type="ECO:0000313" key="1">
    <source>
        <dbReference type="EMBL" id="AWN43674.1"/>
    </source>
</evidence>
<dbReference type="RefSeq" id="WP_109894700.1">
    <property type="nucleotide sequence ID" value="NZ_CP029550.1"/>
</dbReference>
<dbReference type="KEGG" id="mets:DK389_28130"/>
<proteinExistence type="predicted"/>
<evidence type="ECO:0000313" key="2">
    <source>
        <dbReference type="Proteomes" id="UP000245926"/>
    </source>
</evidence>